<dbReference type="EMBL" id="BGZK01000591">
    <property type="protein sequence ID" value="GBP51878.1"/>
    <property type="molecule type" value="Genomic_DNA"/>
</dbReference>
<proteinExistence type="predicted"/>
<evidence type="ECO:0000313" key="1">
    <source>
        <dbReference type="EMBL" id="GBP51878.1"/>
    </source>
</evidence>
<name>A0A4C1WKC0_EUMVA</name>
<keyword evidence="2" id="KW-1185">Reference proteome</keyword>
<protein>
    <submittedName>
        <fullName evidence="1">Uncharacterized protein</fullName>
    </submittedName>
</protein>
<evidence type="ECO:0000313" key="2">
    <source>
        <dbReference type="Proteomes" id="UP000299102"/>
    </source>
</evidence>
<accession>A0A4C1WKC0</accession>
<gene>
    <name evidence="1" type="ORF">EVAR_47055_1</name>
</gene>
<reference evidence="1 2" key="1">
    <citation type="journal article" date="2019" name="Commun. Biol.">
        <title>The bagworm genome reveals a unique fibroin gene that provides high tensile strength.</title>
        <authorList>
            <person name="Kono N."/>
            <person name="Nakamura H."/>
            <person name="Ohtoshi R."/>
            <person name="Tomita M."/>
            <person name="Numata K."/>
            <person name="Arakawa K."/>
        </authorList>
    </citation>
    <scope>NUCLEOTIDE SEQUENCE [LARGE SCALE GENOMIC DNA]</scope>
</reference>
<dbReference type="AlphaFoldDB" id="A0A4C1WKC0"/>
<organism evidence="1 2">
    <name type="scientific">Eumeta variegata</name>
    <name type="common">Bagworm moth</name>
    <name type="synonym">Eumeta japonica</name>
    <dbReference type="NCBI Taxonomy" id="151549"/>
    <lineage>
        <taxon>Eukaryota</taxon>
        <taxon>Metazoa</taxon>
        <taxon>Ecdysozoa</taxon>
        <taxon>Arthropoda</taxon>
        <taxon>Hexapoda</taxon>
        <taxon>Insecta</taxon>
        <taxon>Pterygota</taxon>
        <taxon>Neoptera</taxon>
        <taxon>Endopterygota</taxon>
        <taxon>Lepidoptera</taxon>
        <taxon>Glossata</taxon>
        <taxon>Ditrysia</taxon>
        <taxon>Tineoidea</taxon>
        <taxon>Psychidae</taxon>
        <taxon>Oiketicinae</taxon>
        <taxon>Eumeta</taxon>
    </lineage>
</organism>
<dbReference type="Proteomes" id="UP000299102">
    <property type="component" value="Unassembled WGS sequence"/>
</dbReference>
<sequence>MASTLSVTGGPDRADTEWKVSTDVKVYVSGTEKLLIALEINELGKAREVFYVIEIEDTAQYTTSQVSNLAAPIPVSTIQPASTHQVITLPDFHVSAGEDMLSSSGTFRVSSPTEVLLIPKVEVVMMIRNFRMTMMLNTVSFPPKRRFSRMYQMMRIYNFK</sequence>
<comment type="caution">
    <text evidence="1">The sequence shown here is derived from an EMBL/GenBank/DDBJ whole genome shotgun (WGS) entry which is preliminary data.</text>
</comment>